<dbReference type="Proteomes" id="UP001595379">
    <property type="component" value="Unassembled WGS sequence"/>
</dbReference>
<dbReference type="SUPFAM" id="SSF54909">
    <property type="entry name" value="Dimeric alpha+beta barrel"/>
    <property type="match status" value="1"/>
</dbReference>
<dbReference type="Gene3D" id="3.30.70.1060">
    <property type="entry name" value="Dimeric alpha+beta barrel"/>
    <property type="match status" value="1"/>
</dbReference>
<dbReference type="PANTHER" id="PTHR35174:SF3">
    <property type="entry name" value="BLL7171 PROTEIN"/>
    <property type="match status" value="1"/>
</dbReference>
<dbReference type="EMBL" id="JBHRSV010000012">
    <property type="protein sequence ID" value="MFC2925901.1"/>
    <property type="molecule type" value="Genomic_DNA"/>
</dbReference>
<comment type="similarity">
    <text evidence="1">Belongs to the YciI family.</text>
</comment>
<dbReference type="PANTHER" id="PTHR35174">
    <property type="entry name" value="BLL7171 PROTEIN-RELATED"/>
    <property type="match status" value="1"/>
</dbReference>
<dbReference type="RefSeq" id="WP_343164910.1">
    <property type="nucleotide sequence ID" value="NZ_JBHRSV010000012.1"/>
</dbReference>
<sequence>MQYAILIYETPDDFAARDDHRKDEYWAPWFAYSQAASEAGKTVGGACLQGPDTGTTLKNGVVEDGPYADTREQLGGFFLIEAGTLDEAMDWAARCPAAANGAVEVRPVQPTNRA</sequence>
<evidence type="ECO:0000256" key="1">
    <source>
        <dbReference type="ARBA" id="ARBA00007689"/>
    </source>
</evidence>
<name>A0ABV6ZWX1_9PROT</name>
<dbReference type="InterPro" id="IPR011008">
    <property type="entry name" value="Dimeric_a/b-barrel"/>
</dbReference>
<gene>
    <name evidence="3" type="ORF">ACFOOR_07260</name>
</gene>
<organism evidence="3 4">
    <name type="scientific">Hyphobacterium vulgare</name>
    <dbReference type="NCBI Taxonomy" id="1736751"/>
    <lineage>
        <taxon>Bacteria</taxon>
        <taxon>Pseudomonadati</taxon>
        <taxon>Pseudomonadota</taxon>
        <taxon>Alphaproteobacteria</taxon>
        <taxon>Maricaulales</taxon>
        <taxon>Maricaulaceae</taxon>
        <taxon>Hyphobacterium</taxon>
    </lineage>
</organism>
<evidence type="ECO:0000313" key="4">
    <source>
        <dbReference type="Proteomes" id="UP001595379"/>
    </source>
</evidence>
<protein>
    <submittedName>
        <fullName evidence="3">YciI family protein</fullName>
    </submittedName>
</protein>
<proteinExistence type="inferred from homology"/>
<evidence type="ECO:0000259" key="2">
    <source>
        <dbReference type="Pfam" id="PF03795"/>
    </source>
</evidence>
<reference evidence="4" key="1">
    <citation type="journal article" date="2019" name="Int. J. Syst. Evol. Microbiol.">
        <title>The Global Catalogue of Microorganisms (GCM) 10K type strain sequencing project: providing services to taxonomists for standard genome sequencing and annotation.</title>
        <authorList>
            <consortium name="The Broad Institute Genomics Platform"/>
            <consortium name="The Broad Institute Genome Sequencing Center for Infectious Disease"/>
            <person name="Wu L."/>
            <person name="Ma J."/>
        </authorList>
    </citation>
    <scope>NUCLEOTIDE SEQUENCE [LARGE SCALE GENOMIC DNA]</scope>
    <source>
        <strain evidence="4">KCTC 52487</strain>
    </source>
</reference>
<dbReference type="InterPro" id="IPR005545">
    <property type="entry name" value="YCII"/>
</dbReference>
<keyword evidence="4" id="KW-1185">Reference proteome</keyword>
<comment type="caution">
    <text evidence="3">The sequence shown here is derived from an EMBL/GenBank/DDBJ whole genome shotgun (WGS) entry which is preliminary data.</text>
</comment>
<accession>A0ABV6ZWX1</accession>
<dbReference type="Pfam" id="PF03795">
    <property type="entry name" value="YCII"/>
    <property type="match status" value="1"/>
</dbReference>
<feature type="domain" description="YCII-related" evidence="2">
    <location>
        <begin position="1"/>
        <end position="110"/>
    </location>
</feature>
<evidence type="ECO:0000313" key="3">
    <source>
        <dbReference type="EMBL" id="MFC2925901.1"/>
    </source>
</evidence>